<dbReference type="EMBL" id="CP060637">
    <property type="protein sequence ID" value="QNM15780.1"/>
    <property type="molecule type" value="Genomic_DNA"/>
</dbReference>
<keyword evidence="1" id="KW-1133">Transmembrane helix</keyword>
<sequence>MLLLSVFLFAGLFVALTYGIEFILPPFGKLFYTDFMDILQSLVLTLSFKTNIPEKYCLIFTVFIISIIPFLITFFFNKSLKKRRKDRYKYKL</sequence>
<organism evidence="2 3">
    <name type="scientific">Fusobacterium hominis</name>
    <dbReference type="NCBI Taxonomy" id="2764326"/>
    <lineage>
        <taxon>Bacteria</taxon>
        <taxon>Fusobacteriati</taxon>
        <taxon>Fusobacteriota</taxon>
        <taxon>Fusobacteriia</taxon>
        <taxon>Fusobacteriales</taxon>
        <taxon>Fusobacteriaceae</taxon>
        <taxon>Fusobacterium</taxon>
    </lineage>
</organism>
<evidence type="ECO:0000256" key="1">
    <source>
        <dbReference type="SAM" id="Phobius"/>
    </source>
</evidence>
<accession>A0A7G9GY98</accession>
<keyword evidence="1" id="KW-0812">Transmembrane</keyword>
<dbReference type="AlphaFoldDB" id="A0A7G9GY98"/>
<gene>
    <name evidence="2" type="ORF">H9Q81_02760</name>
</gene>
<feature type="transmembrane region" description="Helical" evidence="1">
    <location>
        <begin position="58"/>
        <end position="77"/>
    </location>
</feature>
<dbReference type="Proteomes" id="UP000515913">
    <property type="component" value="Chromosome"/>
</dbReference>
<protein>
    <submittedName>
        <fullName evidence="2">Uncharacterized protein</fullName>
    </submittedName>
</protein>
<evidence type="ECO:0000313" key="3">
    <source>
        <dbReference type="Proteomes" id="UP000515913"/>
    </source>
</evidence>
<keyword evidence="1" id="KW-0472">Membrane</keyword>
<keyword evidence="3" id="KW-1185">Reference proteome</keyword>
<dbReference type="RefSeq" id="WP_187423081.1">
    <property type="nucleotide sequence ID" value="NZ_CP060637.1"/>
</dbReference>
<dbReference type="KEGG" id="fho:H9Q81_02760"/>
<reference evidence="2 3" key="1">
    <citation type="submission" date="2020-08" db="EMBL/GenBank/DDBJ databases">
        <authorList>
            <person name="Liu C."/>
            <person name="Sun Q."/>
        </authorList>
    </citation>
    <scope>NUCLEOTIDE SEQUENCE [LARGE SCALE GENOMIC DNA]</scope>
    <source>
        <strain evidence="2 3">NSJ-57</strain>
    </source>
</reference>
<proteinExistence type="predicted"/>
<name>A0A7G9GY98_9FUSO</name>
<evidence type="ECO:0000313" key="2">
    <source>
        <dbReference type="EMBL" id="QNM15780.1"/>
    </source>
</evidence>